<dbReference type="InterPro" id="IPR050476">
    <property type="entry name" value="Insect_CytP450_Detox"/>
</dbReference>
<dbReference type="SUPFAM" id="SSF48264">
    <property type="entry name" value="Cytochrome P450"/>
    <property type="match status" value="1"/>
</dbReference>
<evidence type="ECO:0000256" key="10">
    <source>
        <dbReference type="SAM" id="Phobius"/>
    </source>
</evidence>
<protein>
    <submittedName>
        <fullName evidence="12 13">Cytochrome P450 3A41-like isoform X1</fullName>
    </submittedName>
</protein>
<dbReference type="PRINTS" id="PR00463">
    <property type="entry name" value="EP450I"/>
</dbReference>
<dbReference type="OMA" id="IDERAWE"/>
<dbReference type="InterPro" id="IPR002401">
    <property type="entry name" value="Cyt_P450_E_grp-I"/>
</dbReference>
<keyword evidence="10" id="KW-1133">Transmembrane helix</keyword>
<evidence type="ECO:0000256" key="2">
    <source>
        <dbReference type="ARBA" id="ARBA00010617"/>
    </source>
</evidence>
<dbReference type="RefSeq" id="XP_055890404.1">
    <property type="nucleotide sequence ID" value="XM_056034429.1"/>
</dbReference>
<feature type="transmembrane region" description="Helical" evidence="10">
    <location>
        <begin position="44"/>
        <end position="63"/>
    </location>
</feature>
<dbReference type="PANTHER" id="PTHR24292">
    <property type="entry name" value="CYTOCHROME P450"/>
    <property type="match status" value="1"/>
</dbReference>
<gene>
    <name evidence="12 13" type="primary">LOC106059590</name>
</gene>
<comment type="cofactor">
    <cofactor evidence="1 8">
        <name>heme</name>
        <dbReference type="ChEBI" id="CHEBI:30413"/>
    </cofactor>
</comment>
<keyword evidence="11" id="KW-1185">Reference proteome</keyword>
<dbReference type="GO" id="GO:0005506">
    <property type="term" value="F:iron ion binding"/>
    <property type="evidence" value="ECO:0007669"/>
    <property type="project" value="InterPro"/>
</dbReference>
<keyword evidence="6 8" id="KW-0408">Iron</keyword>
<sequence length="561" mass="64815">MLLVQYQNRTFFCIIIFEVYWWSRKGSLRQTAEVNPALSMELSTNVTFLLFAVLFLLVIFLVYTQLVSGQENWTKYGVKQVTMSKQALIDFSKAVKEIITNHGDTVGVTRGGMFLITRDTELLKNIMGKDFNSFADRIEFMTTVSPMEHGLFFINGQDWKRIRQVMSPSFSTGKLKSVVWNIEDTAKKLASVIEECARKGQLVPIKHFTSQYTSEVIARSAFGLKTDCLGKEDDEFTHFTKVMFKVRSKAMNVVMLIMFRFKWLHRLLVKTFKIGILDQVSLEADHYFNKLLMQVVQERQKCELHGKDKPTDFLQYLVSAKVAGETQVEERPATPVVFKRLKLQRTLSERELIGQSMLIIFAGFETTATTLQFCLYLLAKHQDIQEKVYHEIQRVVTSDSPTYEELMELKYLEQVLSETLRLYPPIPLVNRMARETKHYGNIVIPKGAGILIPLDLVMKDPRNFEDPERFDPDRFSDENVHQIDPIQFTPFGYGPRKCIGMRLAYLELKVGLVHVLRRVKFELNARTEPTPDRDVSTSFQGILVVDKPIQLSVVCRHVQMK</sequence>
<feature type="binding site" description="axial binding residue" evidence="8">
    <location>
        <position position="498"/>
    </location>
    <ligand>
        <name>heme</name>
        <dbReference type="ChEBI" id="CHEBI:30413"/>
    </ligand>
    <ligandPart>
        <name>Fe</name>
        <dbReference type="ChEBI" id="CHEBI:18248"/>
    </ligandPart>
</feature>
<keyword evidence="10" id="KW-0472">Membrane</keyword>
<dbReference type="AlphaFoldDB" id="A0A9W3AT68"/>
<dbReference type="Proteomes" id="UP001165740">
    <property type="component" value="Chromosome 7"/>
</dbReference>
<dbReference type="CDD" id="cd11055">
    <property type="entry name" value="CYP3A-like"/>
    <property type="match status" value="1"/>
</dbReference>
<keyword evidence="3 8" id="KW-0349">Heme</keyword>
<dbReference type="GO" id="GO:0020037">
    <property type="term" value="F:heme binding"/>
    <property type="evidence" value="ECO:0007669"/>
    <property type="project" value="InterPro"/>
</dbReference>
<evidence type="ECO:0000256" key="3">
    <source>
        <dbReference type="ARBA" id="ARBA00022617"/>
    </source>
</evidence>
<evidence type="ECO:0000256" key="1">
    <source>
        <dbReference type="ARBA" id="ARBA00001971"/>
    </source>
</evidence>
<dbReference type="PANTHER" id="PTHR24292:SF102">
    <property type="entry name" value="CYTOCHROME P450 FAMILY-RELATED"/>
    <property type="match status" value="1"/>
</dbReference>
<dbReference type="GO" id="GO:0016705">
    <property type="term" value="F:oxidoreductase activity, acting on paired donors, with incorporation or reduction of molecular oxygen"/>
    <property type="evidence" value="ECO:0007669"/>
    <property type="project" value="InterPro"/>
</dbReference>
<evidence type="ECO:0000313" key="13">
    <source>
        <dbReference type="RefSeq" id="XP_055890405.1"/>
    </source>
</evidence>
<evidence type="ECO:0000256" key="8">
    <source>
        <dbReference type="PIRSR" id="PIRSR602401-1"/>
    </source>
</evidence>
<name>A0A9W3AT68_BIOGL</name>
<dbReference type="OrthoDB" id="2789670at2759"/>
<dbReference type="InterPro" id="IPR036396">
    <property type="entry name" value="Cyt_P450_sf"/>
</dbReference>
<evidence type="ECO:0000256" key="5">
    <source>
        <dbReference type="ARBA" id="ARBA00023002"/>
    </source>
</evidence>
<keyword evidence="10" id="KW-0812">Transmembrane</keyword>
<proteinExistence type="inferred from homology"/>
<accession>A0A9W3AT68</accession>
<dbReference type="InterPro" id="IPR017972">
    <property type="entry name" value="Cyt_P450_CS"/>
</dbReference>
<dbReference type="PROSITE" id="PS00086">
    <property type="entry name" value="CYTOCHROME_P450"/>
    <property type="match status" value="1"/>
</dbReference>
<reference evidence="12 13" key="1">
    <citation type="submission" date="2025-04" db="UniProtKB">
        <authorList>
            <consortium name="RefSeq"/>
        </authorList>
    </citation>
    <scope>IDENTIFICATION</scope>
</reference>
<evidence type="ECO:0000256" key="9">
    <source>
        <dbReference type="RuleBase" id="RU000461"/>
    </source>
</evidence>
<dbReference type="GeneID" id="106059590"/>
<evidence type="ECO:0000256" key="7">
    <source>
        <dbReference type="ARBA" id="ARBA00023033"/>
    </source>
</evidence>
<comment type="similarity">
    <text evidence="2 9">Belongs to the cytochrome P450 family.</text>
</comment>
<evidence type="ECO:0000256" key="4">
    <source>
        <dbReference type="ARBA" id="ARBA00022723"/>
    </source>
</evidence>
<dbReference type="Gene3D" id="1.10.630.10">
    <property type="entry name" value="Cytochrome P450"/>
    <property type="match status" value="1"/>
</dbReference>
<dbReference type="InterPro" id="IPR001128">
    <property type="entry name" value="Cyt_P450"/>
</dbReference>
<dbReference type="RefSeq" id="XP_055890405.1">
    <property type="nucleotide sequence ID" value="XM_056034430.1"/>
</dbReference>
<keyword evidence="4 8" id="KW-0479">Metal-binding</keyword>
<dbReference type="Pfam" id="PF00067">
    <property type="entry name" value="p450"/>
    <property type="match status" value="1"/>
</dbReference>
<keyword evidence="7 9" id="KW-0503">Monooxygenase</keyword>
<dbReference type="GO" id="GO:0004497">
    <property type="term" value="F:monooxygenase activity"/>
    <property type="evidence" value="ECO:0007669"/>
    <property type="project" value="UniProtKB-KW"/>
</dbReference>
<evidence type="ECO:0000313" key="12">
    <source>
        <dbReference type="RefSeq" id="XP_055890404.1"/>
    </source>
</evidence>
<keyword evidence="5 9" id="KW-0560">Oxidoreductase</keyword>
<evidence type="ECO:0000313" key="11">
    <source>
        <dbReference type="Proteomes" id="UP001165740"/>
    </source>
</evidence>
<organism evidence="11 12">
    <name type="scientific">Biomphalaria glabrata</name>
    <name type="common">Bloodfluke planorb</name>
    <name type="synonym">Freshwater snail</name>
    <dbReference type="NCBI Taxonomy" id="6526"/>
    <lineage>
        <taxon>Eukaryota</taxon>
        <taxon>Metazoa</taxon>
        <taxon>Spiralia</taxon>
        <taxon>Lophotrochozoa</taxon>
        <taxon>Mollusca</taxon>
        <taxon>Gastropoda</taxon>
        <taxon>Heterobranchia</taxon>
        <taxon>Euthyneura</taxon>
        <taxon>Panpulmonata</taxon>
        <taxon>Hygrophila</taxon>
        <taxon>Lymnaeoidea</taxon>
        <taxon>Planorbidae</taxon>
        <taxon>Biomphalaria</taxon>
    </lineage>
</organism>
<evidence type="ECO:0000256" key="6">
    <source>
        <dbReference type="ARBA" id="ARBA00023004"/>
    </source>
</evidence>
<dbReference type="FunFam" id="1.10.630.10:FF:000182">
    <property type="entry name" value="Cytochrome P450 3A4"/>
    <property type="match status" value="1"/>
</dbReference>
<dbReference type="PRINTS" id="PR00385">
    <property type="entry name" value="P450"/>
</dbReference>